<comment type="caution">
    <text evidence="2">The sequence shown here is derived from an EMBL/GenBank/DDBJ whole genome shotgun (WGS) entry which is preliminary data.</text>
</comment>
<evidence type="ECO:0000313" key="3">
    <source>
        <dbReference type="Proteomes" id="UP000198323"/>
    </source>
</evidence>
<feature type="region of interest" description="Disordered" evidence="1">
    <location>
        <begin position="170"/>
        <end position="335"/>
    </location>
</feature>
<feature type="compositionally biased region" description="Basic and acidic residues" evidence="1">
    <location>
        <begin position="250"/>
        <end position="259"/>
    </location>
</feature>
<proteinExistence type="predicted"/>
<sequence>MAEEKPMPRYNCNVSEVTIVNLQPNKNPTIILPKEKPGNEHRNPGIHPPSPRMSEKKITQGDKKLCPEKVKREGSLSPSLQRANETYSTENVTLKRPVKLAPLEIPVELKEAQLQKIMSIQREAQMAAHKLTAISSNCNEPHVKRVKNLAQGEMENLHKIKLSEKAAIENKDDALSPKSSKPLGEIQVILPPETGSKLTKQPGAEEAPRTLHKPSIPTLRVDVHEESNSPDSIPDPHQNNCRRRFRVRHMKEQQEDQGKTKPLKIMDSSVGEGKKKSAGQRTQKTLSDASKLIENVAKKQKERGAQQEETDEASFVKRQSTRRMALGDIIQVDED</sequence>
<evidence type="ECO:0000256" key="1">
    <source>
        <dbReference type="SAM" id="MobiDB-lite"/>
    </source>
</evidence>
<feature type="compositionally biased region" description="Basic residues" evidence="1">
    <location>
        <begin position="240"/>
        <end position="249"/>
    </location>
</feature>
<feature type="compositionally biased region" description="Polar residues" evidence="1">
    <location>
        <begin position="279"/>
        <end position="288"/>
    </location>
</feature>
<accession>A0A226N790</accession>
<name>A0A226N790_CALSU</name>
<dbReference type="EMBL" id="MCFN01000163">
    <property type="protein sequence ID" value="OXB63453.1"/>
    <property type="molecule type" value="Genomic_DNA"/>
</dbReference>
<dbReference type="AlphaFoldDB" id="A0A226N790"/>
<keyword evidence="3" id="KW-1185">Reference proteome</keyword>
<dbReference type="Proteomes" id="UP000198323">
    <property type="component" value="Unassembled WGS sequence"/>
</dbReference>
<organism evidence="2 3">
    <name type="scientific">Callipepla squamata</name>
    <name type="common">Scaled quail</name>
    <dbReference type="NCBI Taxonomy" id="9009"/>
    <lineage>
        <taxon>Eukaryota</taxon>
        <taxon>Metazoa</taxon>
        <taxon>Chordata</taxon>
        <taxon>Craniata</taxon>
        <taxon>Vertebrata</taxon>
        <taxon>Euteleostomi</taxon>
        <taxon>Archelosauria</taxon>
        <taxon>Archosauria</taxon>
        <taxon>Dinosauria</taxon>
        <taxon>Saurischia</taxon>
        <taxon>Theropoda</taxon>
        <taxon>Coelurosauria</taxon>
        <taxon>Aves</taxon>
        <taxon>Neognathae</taxon>
        <taxon>Galloanserae</taxon>
        <taxon>Galliformes</taxon>
        <taxon>Odontophoridae</taxon>
        <taxon>Callipepla</taxon>
    </lineage>
</organism>
<dbReference type="OrthoDB" id="9012221at2759"/>
<evidence type="ECO:0000313" key="2">
    <source>
        <dbReference type="EMBL" id="OXB63453.1"/>
    </source>
</evidence>
<feature type="compositionally biased region" description="Basic and acidic residues" evidence="1">
    <location>
        <begin position="53"/>
        <end position="74"/>
    </location>
</feature>
<gene>
    <name evidence="2" type="ORF">ASZ78_008869</name>
</gene>
<feature type="region of interest" description="Disordered" evidence="1">
    <location>
        <begin position="25"/>
        <end position="88"/>
    </location>
</feature>
<reference evidence="2 3" key="1">
    <citation type="submission" date="2016-07" db="EMBL/GenBank/DDBJ databases">
        <title>Disparate Historic Effective Population Sizes Predicted by Modern Levels of Genome Diversity for the Scaled Quail (Callipepla squamata) and the Northern Bobwhite (Colinus virginianus): Inferences from First and Second Generation Draft Genome Assemblies for Sympatric New World Quail.</title>
        <authorList>
            <person name="Oldeschulte D.L."/>
            <person name="Halley Y.A."/>
            <person name="Bhattarai E.K."/>
            <person name="Brashear W.A."/>
            <person name="Hill J."/>
            <person name="Metz R.P."/>
            <person name="Johnson C.D."/>
            <person name="Rollins D."/>
            <person name="Peterson M.J."/>
            <person name="Bickhart D.M."/>
            <person name="Decker J.E."/>
            <person name="Seabury C.M."/>
        </authorList>
    </citation>
    <scope>NUCLEOTIDE SEQUENCE [LARGE SCALE GENOMIC DNA]</scope>
    <source>
        <strain evidence="2 3">Texas</strain>
        <tissue evidence="2">Leg muscle</tissue>
    </source>
</reference>
<protein>
    <submittedName>
        <fullName evidence="2">Uncharacterized protein</fullName>
    </submittedName>
</protein>
<feature type="compositionally biased region" description="Basic and acidic residues" evidence="1">
    <location>
        <begin position="33"/>
        <end position="43"/>
    </location>
</feature>
<feature type="compositionally biased region" description="Basic and acidic residues" evidence="1">
    <location>
        <begin position="296"/>
        <end position="306"/>
    </location>
</feature>
<feature type="compositionally biased region" description="Polar residues" evidence="1">
    <location>
        <begin position="76"/>
        <end position="88"/>
    </location>
</feature>